<evidence type="ECO:0000256" key="1">
    <source>
        <dbReference type="ARBA" id="ARBA00007274"/>
    </source>
</evidence>
<protein>
    <submittedName>
        <fullName evidence="5">Nucleotidyl transferase</fullName>
    </submittedName>
</protein>
<evidence type="ECO:0000259" key="4">
    <source>
        <dbReference type="Pfam" id="PF25087"/>
    </source>
</evidence>
<reference evidence="5" key="1">
    <citation type="submission" date="2009-10" db="EMBL/GenBank/DDBJ databases">
        <title>Diversity of trophic interactions inside an arsenic-rich microbial ecosystem.</title>
        <authorList>
            <person name="Bertin P.N."/>
            <person name="Heinrich-Salmeron A."/>
            <person name="Pelletier E."/>
            <person name="Goulhen-Chollet F."/>
            <person name="Arsene-Ploetze F."/>
            <person name="Gallien S."/>
            <person name="Calteau A."/>
            <person name="Vallenet D."/>
            <person name="Casiot C."/>
            <person name="Chane-Woon-Ming B."/>
            <person name="Giloteaux L."/>
            <person name="Barakat M."/>
            <person name="Bonnefoy V."/>
            <person name="Bruneel O."/>
            <person name="Chandler M."/>
            <person name="Cleiss J."/>
            <person name="Duran R."/>
            <person name="Elbaz-Poulichet F."/>
            <person name="Fonknechten N."/>
            <person name="Lauga B."/>
            <person name="Mornico D."/>
            <person name="Ortet P."/>
            <person name="Schaeffer C."/>
            <person name="Siguier P."/>
            <person name="Alexander Thil Smith A."/>
            <person name="Van Dorsselaer A."/>
            <person name="Weissenbach J."/>
            <person name="Medigue C."/>
            <person name="Le Paslier D."/>
        </authorList>
    </citation>
    <scope>NUCLEOTIDE SEQUENCE</scope>
</reference>
<gene>
    <name evidence="5" type="ORF">CARN1_0402</name>
</gene>
<dbReference type="SUPFAM" id="SSF53448">
    <property type="entry name" value="Nucleotide-diphospho-sugar transferases"/>
    <property type="match status" value="1"/>
</dbReference>
<evidence type="ECO:0000256" key="2">
    <source>
        <dbReference type="ARBA" id="ARBA00022679"/>
    </source>
</evidence>
<evidence type="ECO:0000313" key="5">
    <source>
        <dbReference type="EMBL" id="CBH74771.1"/>
    </source>
</evidence>
<dbReference type="InterPro" id="IPR050486">
    <property type="entry name" value="Mannose-1P_guanyltransferase"/>
</dbReference>
<dbReference type="CDD" id="cd04181">
    <property type="entry name" value="NTP_transferase"/>
    <property type="match status" value="1"/>
</dbReference>
<organism evidence="5">
    <name type="scientific">mine drainage metagenome</name>
    <dbReference type="NCBI Taxonomy" id="410659"/>
    <lineage>
        <taxon>unclassified sequences</taxon>
        <taxon>metagenomes</taxon>
        <taxon>ecological metagenomes</taxon>
    </lineage>
</organism>
<dbReference type="PROSITE" id="PS00101">
    <property type="entry name" value="HEXAPEP_TRANSFERASES"/>
    <property type="match status" value="1"/>
</dbReference>
<sequence length="359" mass="37949">MQAIVLVGGEGTRLRPLTYGTPKPMVPILGVPFLARTVERLYKAGIRDVIFPAGYLPQPILDYFGDGSRFDMNFTYVIEETPLGTAGALKNVERYITGAFFVLNGDVLTSLDLRAMLAAHREHGGIGTLHLIHVADPSAFGCIAHDANGRIEAFIEKPAPGTAPTDEINAGTYLLEPEVLAAIPAGRPVSIERETFPALISGPRPLYAHTTSDYWLDLGRPEAYLAAHRDILAGTMPLVLEPGISGAGSAALRGHPGVAQPVHADEGVVVAPTARIGPNVVLGAGTHVGERAFIRDSVLWDGVMVGDDVRIQESIVASRTRIGARASVGSGSVIGHDVLVEAGRILEPGSRVGAQTAMR</sequence>
<dbReference type="InterPro" id="IPR029044">
    <property type="entry name" value="Nucleotide-diphossugar_trans"/>
</dbReference>
<feature type="domain" description="Nucleotidyl transferase" evidence="3">
    <location>
        <begin position="3"/>
        <end position="232"/>
    </location>
</feature>
<keyword evidence="2 5" id="KW-0808">Transferase</keyword>
<dbReference type="GO" id="GO:0016740">
    <property type="term" value="F:transferase activity"/>
    <property type="evidence" value="ECO:0007669"/>
    <property type="project" value="UniProtKB-KW"/>
</dbReference>
<dbReference type="InterPro" id="IPR005835">
    <property type="entry name" value="NTP_transferase_dom"/>
</dbReference>
<name>E6PE86_9ZZZZ</name>
<feature type="domain" description="Mannose-1-phosphate guanyltransferase C-terminal" evidence="4">
    <location>
        <begin position="259"/>
        <end position="345"/>
    </location>
</feature>
<dbReference type="SUPFAM" id="SSF51161">
    <property type="entry name" value="Trimeric LpxA-like enzymes"/>
    <property type="match status" value="1"/>
</dbReference>
<proteinExistence type="inferred from homology"/>
<dbReference type="Gene3D" id="3.90.550.10">
    <property type="entry name" value="Spore Coat Polysaccharide Biosynthesis Protein SpsA, Chain A"/>
    <property type="match status" value="1"/>
</dbReference>
<dbReference type="InterPro" id="IPR056729">
    <property type="entry name" value="GMPPB_C"/>
</dbReference>
<comment type="caution">
    <text evidence="5">The sequence shown here is derived from an EMBL/GenBank/DDBJ whole genome shotgun (WGS) entry which is preliminary data.</text>
</comment>
<dbReference type="EMBL" id="CABL01000003">
    <property type="protein sequence ID" value="CBH74771.1"/>
    <property type="molecule type" value="Genomic_DNA"/>
</dbReference>
<dbReference type="InterPro" id="IPR011004">
    <property type="entry name" value="Trimer_LpxA-like_sf"/>
</dbReference>
<evidence type="ECO:0000259" key="3">
    <source>
        <dbReference type="Pfam" id="PF00483"/>
    </source>
</evidence>
<dbReference type="InterPro" id="IPR018357">
    <property type="entry name" value="Hexapep_transf_CS"/>
</dbReference>
<dbReference type="PANTHER" id="PTHR22572">
    <property type="entry name" value="SUGAR-1-PHOSPHATE GUANYL TRANSFERASE"/>
    <property type="match status" value="1"/>
</dbReference>
<dbReference type="Pfam" id="PF25087">
    <property type="entry name" value="GMPPB_C"/>
    <property type="match status" value="1"/>
</dbReference>
<accession>E6PE86</accession>
<dbReference type="Gene3D" id="2.160.10.10">
    <property type="entry name" value="Hexapeptide repeat proteins"/>
    <property type="match status" value="1"/>
</dbReference>
<dbReference type="Pfam" id="PF00483">
    <property type="entry name" value="NTP_transferase"/>
    <property type="match status" value="1"/>
</dbReference>
<comment type="similarity">
    <text evidence="1">Belongs to the transferase hexapeptide repeat family.</text>
</comment>
<dbReference type="AlphaFoldDB" id="E6PE86"/>